<feature type="domain" description="Thiamine pyrophosphate enzyme TPP-binding" evidence="5">
    <location>
        <begin position="409"/>
        <end position="547"/>
    </location>
</feature>
<gene>
    <name evidence="7" type="ORF">HFRIS_000810</name>
</gene>
<dbReference type="Pfam" id="PF02775">
    <property type="entry name" value="TPP_enzyme_C"/>
    <property type="match status" value="1"/>
</dbReference>
<dbReference type="PANTHER" id="PTHR18968:SF142">
    <property type="entry name" value="ACETOLACTATE SYNTHASE"/>
    <property type="match status" value="1"/>
</dbReference>
<dbReference type="InterPro" id="IPR029061">
    <property type="entry name" value="THDP-binding"/>
</dbReference>
<evidence type="ECO:0000256" key="2">
    <source>
        <dbReference type="ARBA" id="ARBA00023052"/>
    </source>
</evidence>
<dbReference type="GO" id="GO:0000287">
    <property type="term" value="F:magnesium ion binding"/>
    <property type="evidence" value="ECO:0007669"/>
    <property type="project" value="InterPro"/>
</dbReference>
<evidence type="ECO:0000313" key="7">
    <source>
        <dbReference type="EMBL" id="EOA06809.1"/>
    </source>
</evidence>
<dbReference type="CDD" id="cd07035">
    <property type="entry name" value="TPP_PYR_POX_like"/>
    <property type="match status" value="1"/>
</dbReference>
<organism evidence="7 8">
    <name type="scientific">Herbaspirillum frisingense GSF30</name>
    <dbReference type="NCBI Taxonomy" id="864073"/>
    <lineage>
        <taxon>Bacteria</taxon>
        <taxon>Pseudomonadati</taxon>
        <taxon>Pseudomonadota</taxon>
        <taxon>Betaproteobacteria</taxon>
        <taxon>Burkholderiales</taxon>
        <taxon>Oxalobacteraceae</taxon>
        <taxon>Herbaspirillum</taxon>
    </lineage>
</organism>
<dbReference type="GO" id="GO:0003984">
    <property type="term" value="F:acetolactate synthase activity"/>
    <property type="evidence" value="ECO:0007669"/>
    <property type="project" value="TreeGrafter"/>
</dbReference>
<dbReference type="SUPFAM" id="SSF52518">
    <property type="entry name" value="Thiamin diphosphate-binding fold (THDP-binding)"/>
    <property type="match status" value="2"/>
</dbReference>
<dbReference type="Pfam" id="PF00205">
    <property type="entry name" value="TPP_enzyme_M"/>
    <property type="match status" value="1"/>
</dbReference>
<reference evidence="7 8" key="1">
    <citation type="journal article" date="2013" name="Front. Microbiol.">
        <title>The genome of the endophytic bacterium H. frisingense GSF30(T) identifies diverse strategies in the Herbaspirillum genus to interact with plants.</title>
        <authorList>
            <person name="Straub D."/>
            <person name="Rothballer M."/>
            <person name="Hartmann A."/>
            <person name="Ludewig U."/>
        </authorList>
    </citation>
    <scope>NUCLEOTIDE SEQUENCE [LARGE SCALE GENOMIC DNA]</scope>
    <source>
        <strain evidence="7 8">GSF30</strain>
    </source>
</reference>
<evidence type="ECO:0000259" key="4">
    <source>
        <dbReference type="Pfam" id="PF00205"/>
    </source>
</evidence>
<dbReference type="Proteomes" id="UP000006772">
    <property type="component" value="Unassembled WGS sequence"/>
</dbReference>
<evidence type="ECO:0000313" key="8">
    <source>
        <dbReference type="Proteomes" id="UP000006772"/>
    </source>
</evidence>
<keyword evidence="2 3" id="KW-0786">Thiamine pyrophosphate</keyword>
<comment type="similarity">
    <text evidence="1 3">Belongs to the TPP enzyme family.</text>
</comment>
<dbReference type="PANTHER" id="PTHR18968">
    <property type="entry name" value="THIAMINE PYROPHOSPHATE ENZYMES"/>
    <property type="match status" value="1"/>
</dbReference>
<evidence type="ECO:0000259" key="5">
    <source>
        <dbReference type="Pfam" id="PF02775"/>
    </source>
</evidence>
<dbReference type="GO" id="GO:0009099">
    <property type="term" value="P:L-valine biosynthetic process"/>
    <property type="evidence" value="ECO:0007669"/>
    <property type="project" value="TreeGrafter"/>
</dbReference>
<protein>
    <submittedName>
        <fullName evidence="7">Thiamine pyrophosphate binding domain-containing protein</fullName>
    </submittedName>
</protein>
<comment type="caution">
    <text evidence="7">The sequence shown here is derived from an EMBL/GenBank/DDBJ whole genome shotgun (WGS) entry which is preliminary data.</text>
</comment>
<proteinExistence type="inferred from homology"/>
<dbReference type="Gene3D" id="3.40.50.1220">
    <property type="entry name" value="TPP-binding domain"/>
    <property type="match status" value="1"/>
</dbReference>
<dbReference type="SUPFAM" id="SSF52467">
    <property type="entry name" value="DHS-like NAD/FAD-binding domain"/>
    <property type="match status" value="1"/>
</dbReference>
<sequence>MRVADYIMSRLAELGIRQVFFLPGGGAMHLNDALGLHPQLEPVLCLHEQAAGIAAEAAGKLLAGPSACLVTSGPGATNVITATLGAWLDSTPVFFVSGQVKTADLKAGTELRMLGVQEADIVTMVSSITKKAVTLLRPEDVGVVFDELVQAAMSGRRGPVWLDVPLDVQAMEVDPATLRRAPAAVQAPRADLRSEAEATLALLRKAQRPVVISGSGVRIAGAVPELRDFLDRAGVPVLTTWLGMDIIEEDHPLYAGRPGSIAPRWANFALQNADLILVVGARLDMAMTAYAHDRFARGAVKIMVDIDVAEIRKMKMEIALPVVADAKDYLVALHAALDRQPTLPSYAAWLERIAGWKQKYPLLQPEQITTEGPLSLYHFTDALSSEMAEGDVIATGSAGFSVELFLLALRLKPGQRCFHNRGTGAMGFGVPAAVGACLAADRQRTICVEGDGGLQLNVQELATMASLQLPVKCFVINNAGYASIRTSQTNYFKRLVGADASSGMALPDLETLARAYGVPFIRIESGARLSEQLKQALAGDGPLLCEVMVLPEEPRIPRIATRQGANGKMESSPLEDLFPFLDREELRSNMLIPLIGE</sequence>
<accession>A0AAI9IIV5</accession>
<dbReference type="EMBL" id="AEEC02000001">
    <property type="protein sequence ID" value="EOA06809.1"/>
    <property type="molecule type" value="Genomic_DNA"/>
</dbReference>
<dbReference type="InterPro" id="IPR012000">
    <property type="entry name" value="Thiamin_PyroP_enz_cen_dom"/>
</dbReference>
<dbReference type="GO" id="GO:0005948">
    <property type="term" value="C:acetolactate synthase complex"/>
    <property type="evidence" value="ECO:0007669"/>
    <property type="project" value="TreeGrafter"/>
</dbReference>
<dbReference type="InterPro" id="IPR029035">
    <property type="entry name" value="DHS-like_NAD/FAD-binding_dom"/>
</dbReference>
<dbReference type="FunFam" id="3.40.50.970:FF:000007">
    <property type="entry name" value="Acetolactate synthase"/>
    <property type="match status" value="1"/>
</dbReference>
<dbReference type="CDD" id="cd00568">
    <property type="entry name" value="TPP_enzymes"/>
    <property type="match status" value="1"/>
</dbReference>
<dbReference type="RefSeq" id="WP_006461291.1">
    <property type="nucleotide sequence ID" value="NZ_AEEC02000001.1"/>
</dbReference>
<dbReference type="InterPro" id="IPR011766">
    <property type="entry name" value="TPP_enzyme_TPP-bd"/>
</dbReference>
<dbReference type="GO" id="GO:0030976">
    <property type="term" value="F:thiamine pyrophosphate binding"/>
    <property type="evidence" value="ECO:0007669"/>
    <property type="project" value="InterPro"/>
</dbReference>
<feature type="domain" description="Thiamine pyrophosphate enzyme central" evidence="4">
    <location>
        <begin position="198"/>
        <end position="333"/>
    </location>
</feature>
<dbReference type="Pfam" id="PF02776">
    <property type="entry name" value="TPP_enzyme_N"/>
    <property type="match status" value="1"/>
</dbReference>
<dbReference type="InterPro" id="IPR045229">
    <property type="entry name" value="TPP_enz"/>
</dbReference>
<evidence type="ECO:0000256" key="1">
    <source>
        <dbReference type="ARBA" id="ARBA00007812"/>
    </source>
</evidence>
<dbReference type="Gene3D" id="3.40.50.970">
    <property type="match status" value="2"/>
</dbReference>
<dbReference type="GO" id="GO:0009097">
    <property type="term" value="P:isoleucine biosynthetic process"/>
    <property type="evidence" value="ECO:0007669"/>
    <property type="project" value="TreeGrafter"/>
</dbReference>
<evidence type="ECO:0000256" key="3">
    <source>
        <dbReference type="RuleBase" id="RU362132"/>
    </source>
</evidence>
<evidence type="ECO:0000259" key="6">
    <source>
        <dbReference type="Pfam" id="PF02776"/>
    </source>
</evidence>
<feature type="domain" description="Thiamine pyrophosphate enzyme N-terminal TPP-binding" evidence="6">
    <location>
        <begin position="1"/>
        <end position="109"/>
    </location>
</feature>
<dbReference type="GO" id="GO:0050660">
    <property type="term" value="F:flavin adenine dinucleotide binding"/>
    <property type="evidence" value="ECO:0007669"/>
    <property type="project" value="TreeGrafter"/>
</dbReference>
<dbReference type="AlphaFoldDB" id="A0AAI9IIV5"/>
<name>A0AAI9IIV5_9BURK</name>
<dbReference type="InterPro" id="IPR012001">
    <property type="entry name" value="Thiamin_PyroP_enz_TPP-bd_dom"/>
</dbReference>